<feature type="compositionally biased region" description="Low complexity" evidence="1">
    <location>
        <begin position="73"/>
        <end position="89"/>
    </location>
</feature>
<keyword evidence="3" id="KW-1185">Reference proteome</keyword>
<reference evidence="2 3" key="1">
    <citation type="submission" date="2021-04" db="EMBL/GenBank/DDBJ databases">
        <authorList>
            <person name="Ivanova A."/>
        </authorList>
    </citation>
    <scope>NUCLEOTIDE SEQUENCE [LARGE SCALE GENOMIC DNA]</scope>
    <source>
        <strain evidence="2 3">G18</strain>
    </source>
</reference>
<name>A0ABS5BYD5_9BACT</name>
<feature type="region of interest" description="Disordered" evidence="1">
    <location>
        <begin position="63"/>
        <end position="102"/>
    </location>
</feature>
<protein>
    <recommendedName>
        <fullName evidence="4">LysM domain-containing protein</fullName>
    </recommendedName>
</protein>
<dbReference type="RefSeq" id="WP_210659021.1">
    <property type="nucleotide sequence ID" value="NZ_JAGKQQ010000001.1"/>
</dbReference>
<evidence type="ECO:0000256" key="1">
    <source>
        <dbReference type="SAM" id="MobiDB-lite"/>
    </source>
</evidence>
<dbReference type="EMBL" id="JAGKQQ010000001">
    <property type="protein sequence ID" value="MBP3958746.1"/>
    <property type="molecule type" value="Genomic_DNA"/>
</dbReference>
<evidence type="ECO:0008006" key="4">
    <source>
        <dbReference type="Google" id="ProtNLM"/>
    </source>
</evidence>
<dbReference type="Proteomes" id="UP000676565">
    <property type="component" value="Unassembled WGS sequence"/>
</dbReference>
<gene>
    <name evidence="2" type="ORF">J8F10_26165</name>
</gene>
<accession>A0ABS5BYD5</accession>
<comment type="caution">
    <text evidence="2">The sequence shown here is derived from an EMBL/GenBank/DDBJ whole genome shotgun (WGS) entry which is preliminary data.</text>
</comment>
<evidence type="ECO:0000313" key="3">
    <source>
        <dbReference type="Proteomes" id="UP000676565"/>
    </source>
</evidence>
<sequence length="156" mass="16842">MDIHSATRTDDYGTISKEFYNDDRFARALSEYNQNRPVRAGAYVNVPPIHVLKRQFPSLTGGNTVLPAGGSGTSAPTSASSAAPKWSTADPRPTTTGRATFVVPRGNGMTLQQVAQQTMGTAQRWRDIYDENPAIKPDEVLPTGTEVKLPAGVRLP</sequence>
<organism evidence="2 3">
    <name type="scientific">Gemmata palustris</name>
    <dbReference type="NCBI Taxonomy" id="2822762"/>
    <lineage>
        <taxon>Bacteria</taxon>
        <taxon>Pseudomonadati</taxon>
        <taxon>Planctomycetota</taxon>
        <taxon>Planctomycetia</taxon>
        <taxon>Gemmatales</taxon>
        <taxon>Gemmataceae</taxon>
        <taxon>Gemmata</taxon>
    </lineage>
</organism>
<proteinExistence type="predicted"/>
<evidence type="ECO:0000313" key="2">
    <source>
        <dbReference type="EMBL" id="MBP3958746.1"/>
    </source>
</evidence>